<gene>
    <name evidence="1" type="ORF">METZ01_LOCUS401403</name>
</gene>
<evidence type="ECO:0000313" key="1">
    <source>
        <dbReference type="EMBL" id="SVD48549.1"/>
    </source>
</evidence>
<proteinExistence type="predicted"/>
<dbReference type="Gene3D" id="3.40.50.300">
    <property type="entry name" value="P-loop containing nucleotide triphosphate hydrolases"/>
    <property type="match status" value="1"/>
</dbReference>
<organism evidence="1">
    <name type="scientific">marine metagenome</name>
    <dbReference type="NCBI Taxonomy" id="408172"/>
    <lineage>
        <taxon>unclassified sequences</taxon>
        <taxon>metagenomes</taxon>
        <taxon>ecological metagenomes</taxon>
    </lineage>
</organism>
<dbReference type="InterPro" id="IPR027417">
    <property type="entry name" value="P-loop_NTPase"/>
</dbReference>
<reference evidence="1" key="1">
    <citation type="submission" date="2018-05" db="EMBL/GenBank/DDBJ databases">
        <authorList>
            <person name="Lanie J.A."/>
            <person name="Ng W.-L."/>
            <person name="Kazmierczak K.M."/>
            <person name="Andrzejewski T.M."/>
            <person name="Davidsen T.M."/>
            <person name="Wayne K.J."/>
            <person name="Tettelin H."/>
            <person name="Glass J.I."/>
            <person name="Rusch D."/>
            <person name="Podicherti R."/>
            <person name="Tsui H.-C.T."/>
            <person name="Winkler M.E."/>
        </authorList>
    </citation>
    <scope>NUCLEOTIDE SEQUENCE</scope>
</reference>
<dbReference type="AlphaFoldDB" id="A0A382VPS5"/>
<dbReference type="Pfam" id="PF13469">
    <property type="entry name" value="Sulfotransfer_3"/>
    <property type="match status" value="1"/>
</dbReference>
<dbReference type="EMBL" id="UINC01153693">
    <property type="protein sequence ID" value="SVD48549.1"/>
    <property type="molecule type" value="Genomic_DNA"/>
</dbReference>
<sequence>MRQSNEIKPIFIAGSERSGTTLLRLMLHAHPRIAIPPQTKYLRKLYKRRLLFGNLQKEKNREKLAVWFFDHFDKSTKMNDLEIDQDSVRKGVLESKSLGAALAVPWICYAKKHGKERWGDKRPYYIHHMEKLRQLYPD</sequence>
<evidence type="ECO:0008006" key="2">
    <source>
        <dbReference type="Google" id="ProtNLM"/>
    </source>
</evidence>
<protein>
    <recommendedName>
        <fullName evidence="2">Sulfotransferase domain-containing protein</fullName>
    </recommendedName>
</protein>
<feature type="non-terminal residue" evidence="1">
    <location>
        <position position="138"/>
    </location>
</feature>
<accession>A0A382VPS5</accession>
<name>A0A382VPS5_9ZZZZ</name>
<dbReference type="SUPFAM" id="SSF52540">
    <property type="entry name" value="P-loop containing nucleoside triphosphate hydrolases"/>
    <property type="match status" value="1"/>
</dbReference>